<protein>
    <submittedName>
        <fullName evidence="1">Thioredoxin family protein</fullName>
    </submittedName>
</protein>
<dbReference type="Proteomes" id="UP001645859">
    <property type="component" value="Unassembled WGS sequence"/>
</dbReference>
<accession>A0ABS1SEX3</accession>
<proteinExistence type="predicted"/>
<sequence length="106" mass="11050">MRIEVLSIEDCPNSRLALAETEAALASLGLSAIPVIERRVTSPADAAAIAFAGSPTVLIDGADVIPGTMPTGNLACRIYRTETGTAGYPSRTQIVHAIRARTDAQT</sequence>
<name>A0ABS1SEX3_9MICO</name>
<gene>
    <name evidence="1" type="ORF">D3230_06080</name>
</gene>
<evidence type="ECO:0000313" key="2">
    <source>
        <dbReference type="Proteomes" id="UP001645859"/>
    </source>
</evidence>
<evidence type="ECO:0000313" key="1">
    <source>
        <dbReference type="EMBL" id="MBL3678862.1"/>
    </source>
</evidence>
<dbReference type="EMBL" id="QYAC01000003">
    <property type="protein sequence ID" value="MBL3678862.1"/>
    <property type="molecule type" value="Genomic_DNA"/>
</dbReference>
<reference evidence="1 2" key="1">
    <citation type="submission" date="2018-09" db="EMBL/GenBank/DDBJ databases">
        <title>Comparative genomics of Leucobacter spp.</title>
        <authorList>
            <person name="Reis A.C."/>
            <person name="Kolvenbach B.A."/>
            <person name="Corvini P.F.X."/>
            <person name="Nunes O.C."/>
        </authorList>
    </citation>
    <scope>NUCLEOTIDE SEQUENCE [LARGE SCALE GENOMIC DNA]</scope>
    <source>
        <strain evidence="1 2">TAN 31504</strain>
    </source>
</reference>
<keyword evidence="2" id="KW-1185">Reference proteome</keyword>
<dbReference type="Gene3D" id="3.40.30.10">
    <property type="entry name" value="Glutaredoxin"/>
    <property type="match status" value="1"/>
</dbReference>
<comment type="caution">
    <text evidence="1">The sequence shown here is derived from an EMBL/GenBank/DDBJ whole genome shotgun (WGS) entry which is preliminary data.</text>
</comment>
<organism evidence="1 2">
    <name type="scientific">Leucobacter chromiireducens subsp. solipictus</name>
    <dbReference type="NCBI Taxonomy" id="398235"/>
    <lineage>
        <taxon>Bacteria</taxon>
        <taxon>Bacillati</taxon>
        <taxon>Actinomycetota</taxon>
        <taxon>Actinomycetes</taxon>
        <taxon>Micrococcales</taxon>
        <taxon>Microbacteriaceae</taxon>
        <taxon>Leucobacter</taxon>
    </lineage>
</organism>
<dbReference type="RefSeq" id="WP_202344138.1">
    <property type="nucleotide sequence ID" value="NZ_BAAAPI010000013.1"/>
</dbReference>